<keyword evidence="2" id="KW-0378">Hydrolase</keyword>
<keyword evidence="4" id="KW-0645">Protease</keyword>
<dbReference type="RefSeq" id="WP_191284807.1">
    <property type="nucleotide sequence ID" value="NZ_BNCH01000001.1"/>
</dbReference>
<dbReference type="EMBL" id="BNCH01000001">
    <property type="protein sequence ID" value="GHE87410.1"/>
    <property type="molecule type" value="Genomic_DNA"/>
</dbReference>
<keyword evidence="5" id="KW-1185">Reference proteome</keyword>
<sequence>MVKVISKRAFLGGLGASLVSPVFANAPATSIRPAPKLLDFSKRLIPSADALIADANLGGKIGFVVADAKTGLILEAHSPVLPLPPASVAKAITAVYGISSLGLEHSFETQVIATGPVEAGVVQGDLLLVGGGDPTLDTNALAALVKALKQKNVTSIKGDFIVDGRGLPYERMIDPGQPDHLGYNPAVSALNLNYNRVHFEWKRAGQGFDVSMEARSDRFRPAVKMARMQIIDRKVPVYTYEDAKGIDNWTVARGALGKGGSRWLPVRRPDLYAGEVFQVLARSEGIRLPSPTARPSLPGGTVLAAHRSRPLREVAQGMLKYSTNLTAELIGLSASATRDGRPDSLAASGAAMADWMNTELGAKRAFFKDHSGLSDQSRLSASDMVKALNSAGPEGYLQDLMKNVTPLDARGRAINDAAYAVKAKTGTLNFVSSLAGYLTAPEGRLLSFAIFTADLERRAAIPRANRERPPGAKGWSRRSRVLQHQLLSRWALEYGT</sequence>
<name>A0ABQ3IKW8_9RHOB</name>
<evidence type="ECO:0000256" key="3">
    <source>
        <dbReference type="SAM" id="SignalP"/>
    </source>
</evidence>
<dbReference type="Gene3D" id="3.40.710.10">
    <property type="entry name" value="DD-peptidase/beta-lactamase superfamily"/>
    <property type="match status" value="1"/>
</dbReference>
<protein>
    <submittedName>
        <fullName evidence="4">D-alanyl-D-alanine carboxypeptidase</fullName>
    </submittedName>
</protein>
<dbReference type="GO" id="GO:0004180">
    <property type="term" value="F:carboxypeptidase activity"/>
    <property type="evidence" value="ECO:0007669"/>
    <property type="project" value="UniProtKB-KW"/>
</dbReference>
<feature type="signal peptide" evidence="3">
    <location>
        <begin position="1"/>
        <end position="24"/>
    </location>
</feature>
<keyword evidence="3" id="KW-0732">Signal</keyword>
<reference evidence="5" key="1">
    <citation type="journal article" date="2019" name="Int. J. Syst. Evol. Microbiol.">
        <title>The Global Catalogue of Microorganisms (GCM) 10K type strain sequencing project: providing services to taxonomists for standard genome sequencing and annotation.</title>
        <authorList>
            <consortium name="The Broad Institute Genomics Platform"/>
            <consortium name="The Broad Institute Genome Sequencing Center for Infectious Disease"/>
            <person name="Wu L."/>
            <person name="Ma J."/>
        </authorList>
    </citation>
    <scope>NUCLEOTIDE SEQUENCE [LARGE SCALE GENOMIC DNA]</scope>
    <source>
        <strain evidence="5">KCTC 42443</strain>
    </source>
</reference>
<dbReference type="InterPro" id="IPR000667">
    <property type="entry name" value="Peptidase_S13"/>
</dbReference>
<evidence type="ECO:0000313" key="5">
    <source>
        <dbReference type="Proteomes" id="UP000609802"/>
    </source>
</evidence>
<evidence type="ECO:0000256" key="2">
    <source>
        <dbReference type="ARBA" id="ARBA00022801"/>
    </source>
</evidence>
<dbReference type="Gene3D" id="3.50.80.20">
    <property type="entry name" value="D-Ala-D-Ala carboxypeptidase C, peptidase S13"/>
    <property type="match status" value="1"/>
</dbReference>
<accession>A0ABQ3IKW8</accession>
<dbReference type="PRINTS" id="PR00922">
    <property type="entry name" value="DADACBPTASE3"/>
</dbReference>
<comment type="caution">
    <text evidence="4">The sequence shown here is derived from an EMBL/GenBank/DDBJ whole genome shotgun (WGS) entry which is preliminary data.</text>
</comment>
<feature type="chain" id="PRO_5046180580" evidence="3">
    <location>
        <begin position="25"/>
        <end position="496"/>
    </location>
</feature>
<dbReference type="SUPFAM" id="SSF56601">
    <property type="entry name" value="beta-lactamase/transpeptidase-like"/>
    <property type="match status" value="1"/>
</dbReference>
<dbReference type="Pfam" id="PF02113">
    <property type="entry name" value="Peptidase_S13"/>
    <property type="match status" value="1"/>
</dbReference>
<gene>
    <name evidence="4" type="ORF">GCM10016455_04140</name>
</gene>
<dbReference type="NCBIfam" id="TIGR00666">
    <property type="entry name" value="PBP4"/>
    <property type="match status" value="1"/>
</dbReference>
<dbReference type="PANTHER" id="PTHR30023">
    <property type="entry name" value="D-ALANYL-D-ALANINE CARBOXYPEPTIDASE"/>
    <property type="match status" value="1"/>
</dbReference>
<dbReference type="PANTHER" id="PTHR30023:SF0">
    <property type="entry name" value="PENICILLIN-SENSITIVE CARBOXYPEPTIDASE A"/>
    <property type="match status" value="1"/>
</dbReference>
<dbReference type="Proteomes" id="UP000609802">
    <property type="component" value="Unassembled WGS sequence"/>
</dbReference>
<keyword evidence="4" id="KW-0121">Carboxypeptidase</keyword>
<evidence type="ECO:0000313" key="4">
    <source>
        <dbReference type="EMBL" id="GHE87410.1"/>
    </source>
</evidence>
<evidence type="ECO:0000256" key="1">
    <source>
        <dbReference type="ARBA" id="ARBA00006096"/>
    </source>
</evidence>
<comment type="similarity">
    <text evidence="1">Belongs to the peptidase S13 family.</text>
</comment>
<dbReference type="InterPro" id="IPR012338">
    <property type="entry name" value="Beta-lactam/transpept-like"/>
</dbReference>
<proteinExistence type="inferred from homology"/>
<organism evidence="4 5">
    <name type="scientific">Aliiroseovarius zhejiangensis</name>
    <dbReference type="NCBI Taxonomy" id="1632025"/>
    <lineage>
        <taxon>Bacteria</taxon>
        <taxon>Pseudomonadati</taxon>
        <taxon>Pseudomonadota</taxon>
        <taxon>Alphaproteobacteria</taxon>
        <taxon>Rhodobacterales</taxon>
        <taxon>Paracoccaceae</taxon>
        <taxon>Aliiroseovarius</taxon>
    </lineage>
</organism>